<keyword evidence="2" id="KW-0238">DNA-binding</keyword>
<accession>A0A3N0VLF5</accession>
<protein>
    <submittedName>
        <fullName evidence="6">Crp/Fnr family transcriptional regulator</fullName>
    </submittedName>
</protein>
<dbReference type="PANTHER" id="PTHR24567">
    <property type="entry name" value="CRP FAMILY TRANSCRIPTIONAL REGULATORY PROTEIN"/>
    <property type="match status" value="1"/>
</dbReference>
<keyword evidence="3" id="KW-0804">Transcription</keyword>
<sequence length="254" mass="27199">MAFEIRSNPTATACNPAIRSACTLCPVGGHCVTAGLPQADMQRWAGVMIPHLPLAQAGKSLYAAGATADCVYVVRAGCIKTYTVDGEGNERVRGFYLPGDVVGLDAIGIGHYPENAVTVVGSQVCRVSKGQLQGLLASAPSLNQRVMERLTGELRLALALGGDYSADQRVAAFLLHIQERLNGRGNAIKLPMSRRDIASYLRLATETVCRVLTRFEDKGWIISADKTVTLREPAALWALAEPVGICRPRLRLAA</sequence>
<dbReference type="PROSITE" id="PS50042">
    <property type="entry name" value="CNMP_BINDING_3"/>
    <property type="match status" value="1"/>
</dbReference>
<dbReference type="InterPro" id="IPR018490">
    <property type="entry name" value="cNMP-bd_dom_sf"/>
</dbReference>
<evidence type="ECO:0000259" key="4">
    <source>
        <dbReference type="PROSITE" id="PS50042"/>
    </source>
</evidence>
<dbReference type="Pfam" id="PF00027">
    <property type="entry name" value="cNMP_binding"/>
    <property type="match status" value="1"/>
</dbReference>
<dbReference type="InterPro" id="IPR000595">
    <property type="entry name" value="cNMP-bd_dom"/>
</dbReference>
<gene>
    <name evidence="6" type="ORF">ED208_03205</name>
</gene>
<evidence type="ECO:0000313" key="7">
    <source>
        <dbReference type="Proteomes" id="UP000282106"/>
    </source>
</evidence>
<dbReference type="GO" id="GO:0005829">
    <property type="term" value="C:cytosol"/>
    <property type="evidence" value="ECO:0007669"/>
    <property type="project" value="TreeGrafter"/>
</dbReference>
<dbReference type="Gene3D" id="2.60.120.10">
    <property type="entry name" value="Jelly Rolls"/>
    <property type="match status" value="1"/>
</dbReference>
<dbReference type="FunCoup" id="A0A3N0VLF5">
    <property type="interactions" value="252"/>
</dbReference>
<dbReference type="Gene3D" id="1.10.10.10">
    <property type="entry name" value="Winged helix-like DNA-binding domain superfamily/Winged helix DNA-binding domain"/>
    <property type="match status" value="1"/>
</dbReference>
<feature type="domain" description="HTH crp-type" evidence="5">
    <location>
        <begin position="164"/>
        <end position="234"/>
    </location>
</feature>
<dbReference type="CDD" id="cd00038">
    <property type="entry name" value="CAP_ED"/>
    <property type="match status" value="1"/>
</dbReference>
<evidence type="ECO:0000313" key="6">
    <source>
        <dbReference type="EMBL" id="ROH93541.1"/>
    </source>
</evidence>
<dbReference type="RefSeq" id="WP_123210396.1">
    <property type="nucleotide sequence ID" value="NZ_RJVO01000001.1"/>
</dbReference>
<dbReference type="SMART" id="SM00100">
    <property type="entry name" value="cNMP"/>
    <property type="match status" value="1"/>
</dbReference>
<dbReference type="SMART" id="SM00419">
    <property type="entry name" value="HTH_CRP"/>
    <property type="match status" value="1"/>
</dbReference>
<dbReference type="PROSITE" id="PS51063">
    <property type="entry name" value="HTH_CRP_2"/>
    <property type="match status" value="1"/>
</dbReference>
<comment type="caution">
    <text evidence="6">The sequence shown here is derived from an EMBL/GenBank/DDBJ whole genome shotgun (WGS) entry which is preliminary data.</text>
</comment>
<dbReference type="Pfam" id="PF13545">
    <property type="entry name" value="HTH_Crp_2"/>
    <property type="match status" value="1"/>
</dbReference>
<dbReference type="EMBL" id="RJVO01000001">
    <property type="protein sequence ID" value="ROH93541.1"/>
    <property type="molecule type" value="Genomic_DNA"/>
</dbReference>
<dbReference type="InParanoid" id="A0A3N0VLF5"/>
<dbReference type="SUPFAM" id="SSF46785">
    <property type="entry name" value="Winged helix' DNA-binding domain"/>
    <property type="match status" value="1"/>
</dbReference>
<dbReference type="InterPro" id="IPR014710">
    <property type="entry name" value="RmlC-like_jellyroll"/>
</dbReference>
<proteinExistence type="predicted"/>
<keyword evidence="1" id="KW-0805">Transcription regulation</keyword>
<evidence type="ECO:0000256" key="3">
    <source>
        <dbReference type="ARBA" id="ARBA00023163"/>
    </source>
</evidence>
<dbReference type="InterPro" id="IPR050397">
    <property type="entry name" value="Env_Response_Regulators"/>
</dbReference>
<reference evidence="6 7" key="1">
    <citation type="submission" date="2018-10" db="EMBL/GenBank/DDBJ databases">
        <authorList>
            <person name="Chen W.-M."/>
        </authorList>
    </citation>
    <scope>NUCLEOTIDE SEQUENCE [LARGE SCALE GENOMIC DNA]</scope>
    <source>
        <strain evidence="6 7">THS-13</strain>
    </source>
</reference>
<evidence type="ECO:0000259" key="5">
    <source>
        <dbReference type="PROSITE" id="PS51063"/>
    </source>
</evidence>
<evidence type="ECO:0000256" key="2">
    <source>
        <dbReference type="ARBA" id="ARBA00023125"/>
    </source>
</evidence>
<dbReference type="InterPro" id="IPR036390">
    <property type="entry name" value="WH_DNA-bd_sf"/>
</dbReference>
<name>A0A3N0VLF5_9GAMM</name>
<dbReference type="PANTHER" id="PTHR24567:SF75">
    <property type="entry name" value="FUMARATE AND NITRATE REDUCTION REGULATORY PROTEIN"/>
    <property type="match status" value="1"/>
</dbReference>
<dbReference type="GO" id="GO:0003700">
    <property type="term" value="F:DNA-binding transcription factor activity"/>
    <property type="evidence" value="ECO:0007669"/>
    <property type="project" value="TreeGrafter"/>
</dbReference>
<dbReference type="AlphaFoldDB" id="A0A3N0VLF5"/>
<dbReference type="PRINTS" id="PR00034">
    <property type="entry name" value="HTHCRP"/>
</dbReference>
<dbReference type="SUPFAM" id="SSF51206">
    <property type="entry name" value="cAMP-binding domain-like"/>
    <property type="match status" value="1"/>
</dbReference>
<dbReference type="Proteomes" id="UP000282106">
    <property type="component" value="Unassembled WGS sequence"/>
</dbReference>
<dbReference type="GO" id="GO:0003677">
    <property type="term" value="F:DNA binding"/>
    <property type="evidence" value="ECO:0007669"/>
    <property type="project" value="UniProtKB-KW"/>
</dbReference>
<organism evidence="6 7">
    <name type="scientific">Stagnimonas aquatica</name>
    <dbReference type="NCBI Taxonomy" id="2689987"/>
    <lineage>
        <taxon>Bacteria</taxon>
        <taxon>Pseudomonadati</taxon>
        <taxon>Pseudomonadota</taxon>
        <taxon>Gammaproteobacteria</taxon>
        <taxon>Nevskiales</taxon>
        <taxon>Nevskiaceae</taxon>
        <taxon>Stagnimonas</taxon>
    </lineage>
</organism>
<dbReference type="CDD" id="cd00092">
    <property type="entry name" value="HTH_CRP"/>
    <property type="match status" value="1"/>
</dbReference>
<dbReference type="InterPro" id="IPR036388">
    <property type="entry name" value="WH-like_DNA-bd_sf"/>
</dbReference>
<keyword evidence="7" id="KW-1185">Reference proteome</keyword>
<evidence type="ECO:0000256" key="1">
    <source>
        <dbReference type="ARBA" id="ARBA00023015"/>
    </source>
</evidence>
<feature type="domain" description="Cyclic nucleotide-binding" evidence="4">
    <location>
        <begin position="32"/>
        <end position="153"/>
    </location>
</feature>
<dbReference type="InterPro" id="IPR012318">
    <property type="entry name" value="HTH_CRP"/>
</dbReference>